<keyword evidence="3" id="KW-1185">Reference proteome</keyword>
<evidence type="ECO:0008006" key="4">
    <source>
        <dbReference type="Google" id="ProtNLM"/>
    </source>
</evidence>
<feature type="compositionally biased region" description="Low complexity" evidence="1">
    <location>
        <begin position="178"/>
        <end position="193"/>
    </location>
</feature>
<dbReference type="AlphaFoldDB" id="A0AAV0SZK9"/>
<accession>A0AAV0SZK9</accession>
<name>A0AAV0SZK9_HYABA</name>
<feature type="compositionally biased region" description="Basic and acidic residues" evidence="1">
    <location>
        <begin position="262"/>
        <end position="294"/>
    </location>
</feature>
<evidence type="ECO:0000313" key="3">
    <source>
        <dbReference type="Proteomes" id="UP001162031"/>
    </source>
</evidence>
<feature type="region of interest" description="Disordered" evidence="1">
    <location>
        <begin position="256"/>
        <end position="307"/>
    </location>
</feature>
<protein>
    <recommendedName>
        <fullName evidence="4">PX domain-containing protein</fullName>
    </recommendedName>
</protein>
<feature type="region of interest" description="Disordered" evidence="1">
    <location>
        <begin position="178"/>
        <end position="224"/>
    </location>
</feature>
<dbReference type="InterPro" id="IPR036871">
    <property type="entry name" value="PX_dom_sf"/>
</dbReference>
<dbReference type="GO" id="GO:0035091">
    <property type="term" value="F:phosphatidylinositol binding"/>
    <property type="evidence" value="ECO:0007669"/>
    <property type="project" value="InterPro"/>
</dbReference>
<sequence length="355" mass="38778">MRTMDAHVTGFAYTTCHVYATKVTVDDHTWTLHLRYTAFHRFYERLVTLEKHFPVAFPPKGGVFSSPSPAARQAQLNDFLGGTLAYFDLRGHPKRMGALLDELLQVSDHVKGTVHKATDDEDRTASEGSSDEHDDYLENSSSGDNNEESRAPEPFAADVEVGRQVASEVSLVGALSATGPGASTGTTAGLASGVSPGAGRGQARDTAVPSAAGGNEEAADQAVERELADRGELDERPETWEAPVVKWFRRLSTFSSGEVGEQGDKAEAKKRQAEDEEEARAAARARAEEDAARDEAEETAAMAREDAEEKARVAARKAALVRIEEEREVRLQRYRQPVFFQSLRCDVGTSRYSYP</sequence>
<dbReference type="EMBL" id="CANTFL010000080">
    <property type="protein sequence ID" value="CAI5711305.1"/>
    <property type="molecule type" value="Genomic_DNA"/>
</dbReference>
<gene>
    <name evidence="2" type="ORF">HBR001_LOCUS636</name>
</gene>
<evidence type="ECO:0000256" key="1">
    <source>
        <dbReference type="SAM" id="MobiDB-lite"/>
    </source>
</evidence>
<dbReference type="Gene3D" id="3.30.1520.10">
    <property type="entry name" value="Phox-like domain"/>
    <property type="match status" value="1"/>
</dbReference>
<organism evidence="2 3">
    <name type="scientific">Hyaloperonospora brassicae</name>
    <name type="common">Brassica downy mildew</name>
    <name type="synonym">Peronospora brassicae</name>
    <dbReference type="NCBI Taxonomy" id="162125"/>
    <lineage>
        <taxon>Eukaryota</taxon>
        <taxon>Sar</taxon>
        <taxon>Stramenopiles</taxon>
        <taxon>Oomycota</taxon>
        <taxon>Peronosporomycetes</taxon>
        <taxon>Peronosporales</taxon>
        <taxon>Peronosporaceae</taxon>
        <taxon>Hyaloperonospora</taxon>
    </lineage>
</organism>
<dbReference type="Proteomes" id="UP001162031">
    <property type="component" value="Unassembled WGS sequence"/>
</dbReference>
<feature type="region of interest" description="Disordered" evidence="1">
    <location>
        <begin position="112"/>
        <end position="151"/>
    </location>
</feature>
<comment type="caution">
    <text evidence="2">The sequence shown here is derived from an EMBL/GenBank/DDBJ whole genome shotgun (WGS) entry which is preliminary data.</text>
</comment>
<proteinExistence type="predicted"/>
<reference evidence="2" key="1">
    <citation type="submission" date="2022-12" db="EMBL/GenBank/DDBJ databases">
        <authorList>
            <person name="Webb A."/>
        </authorList>
    </citation>
    <scope>NUCLEOTIDE SEQUENCE</scope>
    <source>
        <strain evidence="2">Hp1</strain>
    </source>
</reference>
<evidence type="ECO:0000313" key="2">
    <source>
        <dbReference type="EMBL" id="CAI5711305.1"/>
    </source>
</evidence>
<dbReference type="SUPFAM" id="SSF64268">
    <property type="entry name" value="PX domain"/>
    <property type="match status" value="1"/>
</dbReference>